<organism evidence="5 6">
    <name type="scientific">Lampropedia hyalina DSM 16112</name>
    <dbReference type="NCBI Taxonomy" id="1122156"/>
    <lineage>
        <taxon>Bacteria</taxon>
        <taxon>Pseudomonadati</taxon>
        <taxon>Pseudomonadota</taxon>
        <taxon>Betaproteobacteria</taxon>
        <taxon>Burkholderiales</taxon>
        <taxon>Comamonadaceae</taxon>
        <taxon>Lampropedia</taxon>
    </lineage>
</organism>
<evidence type="ECO:0000256" key="1">
    <source>
        <dbReference type="ARBA" id="ARBA00022729"/>
    </source>
</evidence>
<proteinExistence type="inferred from homology"/>
<dbReference type="InterPro" id="IPR019734">
    <property type="entry name" value="TPR_rpt"/>
</dbReference>
<dbReference type="RefSeq" id="WP_073356521.1">
    <property type="nucleotide sequence ID" value="NZ_FQUZ01000023.1"/>
</dbReference>
<evidence type="ECO:0000256" key="3">
    <source>
        <dbReference type="PROSITE-ProRule" id="PRU00339"/>
    </source>
</evidence>
<keyword evidence="1 2" id="KW-0732">Signal</keyword>
<accession>A0A1M5BR06</accession>
<keyword evidence="2" id="KW-0175">Coiled coil</keyword>
<dbReference type="PROSITE" id="PS50005">
    <property type="entry name" value="TPR"/>
    <property type="match status" value="1"/>
</dbReference>
<keyword evidence="2" id="KW-0574">Periplasm</keyword>
<protein>
    <recommendedName>
        <fullName evidence="2">Cell division coordinator CpoB</fullName>
    </recommendedName>
</protein>
<dbReference type="NCBIfam" id="TIGR02795">
    <property type="entry name" value="tol_pal_ybgF"/>
    <property type="match status" value="1"/>
</dbReference>
<reference evidence="5 6" key="1">
    <citation type="submission" date="2016-11" db="EMBL/GenBank/DDBJ databases">
        <authorList>
            <person name="Jaros S."/>
            <person name="Januszkiewicz K."/>
            <person name="Wedrychowicz H."/>
        </authorList>
    </citation>
    <scope>NUCLEOTIDE SEQUENCE [LARGE SCALE GENOMIC DNA]</scope>
    <source>
        <strain evidence="5 6">DSM 16112</strain>
    </source>
</reference>
<dbReference type="InterPro" id="IPR034706">
    <property type="entry name" value="CpoB"/>
</dbReference>
<evidence type="ECO:0000313" key="6">
    <source>
        <dbReference type="Proteomes" id="UP000184327"/>
    </source>
</evidence>
<sequence length="252" mass="28399" precursor="true">MQRYNSLSALNRTRLRVLSAIVMMAFSGASHALFEDGDARRAILDLRARSEQLQAADQNTLNEIQQLRNSLLDLQNQIGALRTEIATLRGEKEELNRLVEQYQQGVDSRLRQFEPKPVESDGMAFQAQPAEQQAYESALNLLRQGEFESSRDAFTTFLRQYPQSGYSASARFWLGNAYYATRQYQPAIEQFNALLASNPQHARAPEAALSIANSQIELKSVDAARKTLENLVTVYPDSEAAVAARERLSRLR</sequence>
<dbReference type="GO" id="GO:0043093">
    <property type="term" value="P:FtsZ-dependent cytokinesis"/>
    <property type="evidence" value="ECO:0007669"/>
    <property type="project" value="UniProtKB-UniRule"/>
</dbReference>
<evidence type="ECO:0000256" key="2">
    <source>
        <dbReference type="HAMAP-Rule" id="MF_02066"/>
    </source>
</evidence>
<feature type="domain" description="Outer membrane lipoprotein BamD-like" evidence="4">
    <location>
        <begin position="131"/>
        <end position="252"/>
    </location>
</feature>
<name>A0A1M5BR06_9BURK</name>
<comment type="subcellular location">
    <subcellularLocation>
        <location evidence="2">Periplasm</location>
    </subcellularLocation>
</comment>
<feature type="repeat" description="TPR" evidence="3">
    <location>
        <begin position="168"/>
        <end position="201"/>
    </location>
</feature>
<dbReference type="Gene3D" id="6.10.140.920">
    <property type="match status" value="1"/>
</dbReference>
<dbReference type="EMBL" id="FQUZ01000023">
    <property type="protein sequence ID" value="SHF44988.1"/>
    <property type="molecule type" value="Genomic_DNA"/>
</dbReference>
<dbReference type="InterPro" id="IPR039565">
    <property type="entry name" value="BamD-like"/>
</dbReference>
<dbReference type="Pfam" id="PF13525">
    <property type="entry name" value="YfiO"/>
    <property type="match status" value="1"/>
</dbReference>
<keyword evidence="2" id="KW-0132">Cell division</keyword>
<dbReference type="Gene3D" id="1.25.40.10">
    <property type="entry name" value="Tetratricopeptide repeat domain"/>
    <property type="match status" value="1"/>
</dbReference>
<keyword evidence="3" id="KW-0802">TPR repeat</keyword>
<dbReference type="AlphaFoldDB" id="A0A1M5BR06"/>
<feature type="chain" id="PRO_5013414421" description="Cell division coordinator CpoB" evidence="2">
    <location>
        <begin position="33"/>
        <end position="252"/>
    </location>
</feature>
<comment type="function">
    <text evidence="2">Mediates coordination of peptidoglycan synthesis and outer membrane constriction during cell division.</text>
</comment>
<dbReference type="InterPro" id="IPR011990">
    <property type="entry name" value="TPR-like_helical_dom_sf"/>
</dbReference>
<dbReference type="SUPFAM" id="SSF48452">
    <property type="entry name" value="TPR-like"/>
    <property type="match status" value="1"/>
</dbReference>
<dbReference type="HAMAP" id="MF_02066">
    <property type="entry name" value="CpoB"/>
    <property type="match status" value="1"/>
</dbReference>
<feature type="coiled-coil region" evidence="2">
    <location>
        <begin position="50"/>
        <end position="105"/>
    </location>
</feature>
<comment type="similarity">
    <text evidence="2">Belongs to the CpoB family.</text>
</comment>
<dbReference type="STRING" id="1122156.SAMN02745117_01964"/>
<keyword evidence="2" id="KW-0131">Cell cycle</keyword>
<dbReference type="InterPro" id="IPR014162">
    <property type="entry name" value="CpoB_C"/>
</dbReference>
<feature type="signal peptide" evidence="2">
    <location>
        <begin position="1"/>
        <end position="32"/>
    </location>
</feature>
<gene>
    <name evidence="2" type="primary">cpoB</name>
    <name evidence="5" type="ORF">SAMN02745117_01964</name>
</gene>
<dbReference type="OrthoDB" id="8525418at2"/>
<dbReference type="Proteomes" id="UP000184327">
    <property type="component" value="Unassembled WGS sequence"/>
</dbReference>
<dbReference type="GO" id="GO:0030288">
    <property type="term" value="C:outer membrane-bounded periplasmic space"/>
    <property type="evidence" value="ECO:0007669"/>
    <property type="project" value="UniProtKB-UniRule"/>
</dbReference>
<evidence type="ECO:0000259" key="4">
    <source>
        <dbReference type="Pfam" id="PF13525"/>
    </source>
</evidence>
<evidence type="ECO:0000313" key="5">
    <source>
        <dbReference type="EMBL" id="SHF44988.1"/>
    </source>
</evidence>
<keyword evidence="6" id="KW-1185">Reference proteome</keyword>